<organism evidence="1 2">
    <name type="scientific">Paenimyroides baculatum</name>
    <dbReference type="NCBI Taxonomy" id="2608000"/>
    <lineage>
        <taxon>Bacteria</taxon>
        <taxon>Pseudomonadati</taxon>
        <taxon>Bacteroidota</taxon>
        <taxon>Flavobacteriia</taxon>
        <taxon>Flavobacteriales</taxon>
        <taxon>Flavobacteriaceae</taxon>
        <taxon>Paenimyroides</taxon>
    </lineage>
</organism>
<evidence type="ECO:0000313" key="2">
    <source>
        <dbReference type="Proteomes" id="UP000325141"/>
    </source>
</evidence>
<proteinExistence type="predicted"/>
<evidence type="ECO:0000313" key="1">
    <source>
        <dbReference type="EMBL" id="KAA5535632.1"/>
    </source>
</evidence>
<evidence type="ECO:0008006" key="3">
    <source>
        <dbReference type="Google" id="ProtNLM"/>
    </source>
</evidence>
<dbReference type="Proteomes" id="UP000325141">
    <property type="component" value="Unassembled WGS sequence"/>
</dbReference>
<dbReference type="AlphaFoldDB" id="A0A5M6CNT3"/>
<comment type="caution">
    <text evidence="1">The sequence shown here is derived from an EMBL/GenBank/DDBJ whole genome shotgun (WGS) entry which is preliminary data.</text>
</comment>
<keyword evidence="2" id="KW-1185">Reference proteome</keyword>
<dbReference type="RefSeq" id="WP_150011852.1">
    <property type="nucleotide sequence ID" value="NZ_VWSG01000004.1"/>
</dbReference>
<name>A0A5M6CNT3_9FLAO</name>
<protein>
    <recommendedName>
        <fullName evidence="3">Lipoprotein</fullName>
    </recommendedName>
</protein>
<accession>A0A5M6CNT3</accession>
<dbReference type="EMBL" id="VWSG01000004">
    <property type="protein sequence ID" value="KAA5535632.1"/>
    <property type="molecule type" value="Genomic_DNA"/>
</dbReference>
<gene>
    <name evidence="1" type="ORF">F0460_07575</name>
</gene>
<reference evidence="1 2" key="1">
    <citation type="submission" date="2019-09" db="EMBL/GenBank/DDBJ databases">
        <title>Genome sequence and assembly of Flavobacterium sp.</title>
        <authorList>
            <person name="Chhetri G."/>
        </authorList>
    </citation>
    <scope>NUCLEOTIDE SEQUENCE [LARGE SCALE GENOMIC DNA]</scope>
    <source>
        <strain evidence="1 2">SNL9</strain>
    </source>
</reference>
<sequence length="301" mass="34247">MKQKLLSILALSCIFISCSTHKRSHIKADEEFVVELKKPASRGGALEIGLQGLFLGAKYLTEKTTQSLTSSYSQSLSVNNYYNTDLGKVEKTYNEIHIKKFAKKVDDEDKSNLIVTIRDEITKLPKTRGTDAVLKIEDVIREKEDDLLNFHAVIGIETDPENPGVSRLSFNDLRILFSKTRVYKDENLNAVVSVQIEGQWRNTDGSPNKNVLIEQEYDFKNLKYGMENQIKESLKSPWYYDIPITSEIEDNQQFGVVKVNVQVREYEGSKSKYINKLPDILSDNKNAIIKDGASTIEKIIK</sequence>
<dbReference type="PROSITE" id="PS51257">
    <property type="entry name" value="PROKAR_LIPOPROTEIN"/>
    <property type="match status" value="1"/>
</dbReference>